<organism evidence="1 2">
    <name type="scientific">Staphylotrichum tortipilum</name>
    <dbReference type="NCBI Taxonomy" id="2831512"/>
    <lineage>
        <taxon>Eukaryota</taxon>
        <taxon>Fungi</taxon>
        <taxon>Dikarya</taxon>
        <taxon>Ascomycota</taxon>
        <taxon>Pezizomycotina</taxon>
        <taxon>Sordariomycetes</taxon>
        <taxon>Sordariomycetidae</taxon>
        <taxon>Sordariales</taxon>
        <taxon>Chaetomiaceae</taxon>
        <taxon>Staphylotrichum</taxon>
    </lineage>
</organism>
<evidence type="ECO:0000313" key="2">
    <source>
        <dbReference type="Proteomes" id="UP001303889"/>
    </source>
</evidence>
<proteinExistence type="predicted"/>
<name>A0AAN6MI34_9PEZI</name>
<comment type="caution">
    <text evidence="1">The sequence shown here is derived from an EMBL/GenBank/DDBJ whole genome shotgun (WGS) entry which is preliminary data.</text>
</comment>
<reference evidence="1" key="2">
    <citation type="submission" date="2023-05" db="EMBL/GenBank/DDBJ databases">
        <authorList>
            <consortium name="Lawrence Berkeley National Laboratory"/>
            <person name="Steindorff A."/>
            <person name="Hensen N."/>
            <person name="Bonometti L."/>
            <person name="Westerberg I."/>
            <person name="Brannstrom I.O."/>
            <person name="Guillou S."/>
            <person name="Cros-Aarteil S."/>
            <person name="Calhoun S."/>
            <person name="Haridas S."/>
            <person name="Kuo A."/>
            <person name="Mondo S."/>
            <person name="Pangilinan J."/>
            <person name="Riley R."/>
            <person name="Labutti K."/>
            <person name="Andreopoulos B."/>
            <person name="Lipzen A."/>
            <person name="Chen C."/>
            <person name="Yanf M."/>
            <person name="Daum C."/>
            <person name="Ng V."/>
            <person name="Clum A."/>
            <person name="Ohm R."/>
            <person name="Martin F."/>
            <person name="Silar P."/>
            <person name="Natvig D."/>
            <person name="Lalanne C."/>
            <person name="Gautier V."/>
            <person name="Ament-Velasquez S.L."/>
            <person name="Kruys A."/>
            <person name="Hutchinson M.I."/>
            <person name="Powell A.J."/>
            <person name="Barry K."/>
            <person name="Miller A.N."/>
            <person name="Grigoriev I.V."/>
            <person name="Debuchy R."/>
            <person name="Gladieux P."/>
            <person name="Thoren M.H."/>
            <person name="Johannesson H."/>
        </authorList>
    </citation>
    <scope>NUCLEOTIDE SEQUENCE</scope>
    <source>
        <strain evidence="1">CBS 103.79</strain>
    </source>
</reference>
<dbReference type="Proteomes" id="UP001303889">
    <property type="component" value="Unassembled WGS sequence"/>
</dbReference>
<dbReference type="EMBL" id="MU855591">
    <property type="protein sequence ID" value="KAK3901297.1"/>
    <property type="molecule type" value="Genomic_DNA"/>
</dbReference>
<protein>
    <submittedName>
        <fullName evidence="1">Uncharacterized protein</fullName>
    </submittedName>
</protein>
<gene>
    <name evidence="1" type="ORF">C8A05DRAFT_35017</name>
</gene>
<dbReference type="AlphaFoldDB" id="A0AAN6MI34"/>
<accession>A0AAN6MI34</accession>
<reference evidence="1" key="1">
    <citation type="journal article" date="2023" name="Mol. Phylogenet. Evol.">
        <title>Genome-scale phylogeny and comparative genomics of the fungal order Sordariales.</title>
        <authorList>
            <person name="Hensen N."/>
            <person name="Bonometti L."/>
            <person name="Westerberg I."/>
            <person name="Brannstrom I.O."/>
            <person name="Guillou S."/>
            <person name="Cros-Aarteil S."/>
            <person name="Calhoun S."/>
            <person name="Haridas S."/>
            <person name="Kuo A."/>
            <person name="Mondo S."/>
            <person name="Pangilinan J."/>
            <person name="Riley R."/>
            <person name="LaButti K."/>
            <person name="Andreopoulos B."/>
            <person name="Lipzen A."/>
            <person name="Chen C."/>
            <person name="Yan M."/>
            <person name="Daum C."/>
            <person name="Ng V."/>
            <person name="Clum A."/>
            <person name="Steindorff A."/>
            <person name="Ohm R.A."/>
            <person name="Martin F."/>
            <person name="Silar P."/>
            <person name="Natvig D.O."/>
            <person name="Lalanne C."/>
            <person name="Gautier V."/>
            <person name="Ament-Velasquez S.L."/>
            <person name="Kruys A."/>
            <person name="Hutchinson M.I."/>
            <person name="Powell A.J."/>
            <person name="Barry K."/>
            <person name="Miller A.N."/>
            <person name="Grigoriev I.V."/>
            <person name="Debuchy R."/>
            <person name="Gladieux P."/>
            <person name="Hiltunen Thoren M."/>
            <person name="Johannesson H."/>
        </authorList>
    </citation>
    <scope>NUCLEOTIDE SEQUENCE</scope>
    <source>
        <strain evidence="1">CBS 103.79</strain>
    </source>
</reference>
<keyword evidence="2" id="KW-1185">Reference proteome</keyword>
<evidence type="ECO:0000313" key="1">
    <source>
        <dbReference type="EMBL" id="KAK3901297.1"/>
    </source>
</evidence>
<sequence length="616" mass="68335">MSGRMSSKLEQLPWLVLNRICEYLDEDSDDAVYLASQIHTDLWSFSLASRQCCAVAASQRFIQVRVTAAANGGDLVRALAECADMLDRDGGRYQHVRRLKIVPPDEATRVLHYGWHDHGYAPALEDMHRFCHPSMRWHGGLYAPMMQSDTDEPWLVLADFIGRFPALRDFVWGFLTIPPPVLAAVHAAAGCRLHMHGFWLGSVQVERGGVVDVHPDDFALATSPALYSVVAAVRSFEAGGEINFLEEALLGMVAGAAPNLRHVWLLYSQSGDSIPLRQAYAMGKPPAPPGHPLFFPEPGRRGSLRSLFFSTVPQTINSWAARTDFSKLRRLAFEWDTTCVGTLTAIAARGELASLRGLCLDGVSMDGASAGRGLLAALGPNSLCHLQLEGHINDALFDAILDEQGASLRHLSLYPYEDDRYDPGDDDTTPPPFVLTPALCARLAEACVNLEHALLPARRTLGDARECAVYRGLGRLGRLKRLLLKLQYTVHPADGGIIDLDAEFIDSHEIPRPLVAQGDRDWHFSTLLAWFARQWVCERRDSGAGASEVEAREVDPDRTVAAGREWRQFAEEGSRYDYEPEDVYGEAFGDVWPQAIGEPRWWEGWSSMPLRPDEND</sequence>